<evidence type="ECO:0000313" key="3">
    <source>
        <dbReference type="Proteomes" id="UP000037035"/>
    </source>
</evidence>
<accession>A0A0L6UAQ6</accession>
<dbReference type="OrthoDB" id="10668925at2759"/>
<proteinExistence type="predicted"/>
<reference evidence="2 3" key="1">
    <citation type="submission" date="2015-08" db="EMBL/GenBank/DDBJ databases">
        <title>Next Generation Sequencing and Analysis of the Genome of Puccinia sorghi L Schw, the Causal Agent of Maize Common Rust.</title>
        <authorList>
            <person name="Rochi L."/>
            <person name="Burguener G."/>
            <person name="Darino M."/>
            <person name="Turjanski A."/>
            <person name="Kreff E."/>
            <person name="Dieguez M.J."/>
            <person name="Sacco F."/>
        </authorList>
    </citation>
    <scope>NUCLEOTIDE SEQUENCE [LARGE SCALE GENOMIC DNA]</scope>
    <source>
        <strain evidence="2 3">RO10H11247</strain>
    </source>
</reference>
<sequence>LSLIWSYFIGVRRIYRIPDNPPSYQVLIRMYQLHGMPNWHQKLLRDEEDHIHPPKDIAPQDTGELLGENHEDVIPPSKQRRARAQLESATLEKVKQLDLDQLRKKVVHHAKYKRLNIDDRVALDEAYHDYQKRGRRIDLGERQITTIFANTMLKQVRFSMIVSPFAHLFYFISMSNADWLAIRNPDSISNSEQKKACGLLWKALNAETKEKFKDPGYLATLPNPFGQDDETGSPPTIQQKKNKHTLNSEVL</sequence>
<dbReference type="AlphaFoldDB" id="A0A0L6UAQ6"/>
<dbReference type="InterPro" id="IPR036910">
    <property type="entry name" value="HMG_box_dom_sf"/>
</dbReference>
<gene>
    <name evidence="2" type="ORF">VP01_7959g1</name>
</gene>
<keyword evidence="3" id="KW-1185">Reference proteome</keyword>
<dbReference type="EMBL" id="LAVV01013448">
    <property type="protein sequence ID" value="KNZ45639.1"/>
    <property type="molecule type" value="Genomic_DNA"/>
</dbReference>
<feature type="region of interest" description="Disordered" evidence="1">
    <location>
        <begin position="223"/>
        <end position="251"/>
    </location>
</feature>
<feature type="region of interest" description="Disordered" evidence="1">
    <location>
        <begin position="51"/>
        <end position="79"/>
    </location>
</feature>
<dbReference type="Proteomes" id="UP000037035">
    <property type="component" value="Unassembled WGS sequence"/>
</dbReference>
<dbReference type="SUPFAM" id="SSF47095">
    <property type="entry name" value="HMG-box"/>
    <property type="match status" value="1"/>
</dbReference>
<name>A0A0L6UAQ6_9BASI</name>
<protein>
    <submittedName>
        <fullName evidence="2">Uncharacterized protein</fullName>
    </submittedName>
</protein>
<feature type="compositionally biased region" description="Polar residues" evidence="1">
    <location>
        <begin position="233"/>
        <end position="251"/>
    </location>
</feature>
<evidence type="ECO:0000256" key="1">
    <source>
        <dbReference type="SAM" id="MobiDB-lite"/>
    </source>
</evidence>
<feature type="non-terminal residue" evidence="2">
    <location>
        <position position="1"/>
    </location>
</feature>
<dbReference type="STRING" id="27349.A0A0L6UAQ6"/>
<evidence type="ECO:0000313" key="2">
    <source>
        <dbReference type="EMBL" id="KNZ45639.1"/>
    </source>
</evidence>
<dbReference type="VEuPathDB" id="FungiDB:VP01_7959g1"/>
<organism evidence="2 3">
    <name type="scientific">Puccinia sorghi</name>
    <dbReference type="NCBI Taxonomy" id="27349"/>
    <lineage>
        <taxon>Eukaryota</taxon>
        <taxon>Fungi</taxon>
        <taxon>Dikarya</taxon>
        <taxon>Basidiomycota</taxon>
        <taxon>Pucciniomycotina</taxon>
        <taxon>Pucciniomycetes</taxon>
        <taxon>Pucciniales</taxon>
        <taxon>Pucciniaceae</taxon>
        <taxon>Puccinia</taxon>
    </lineage>
</organism>
<comment type="caution">
    <text evidence="2">The sequence shown here is derived from an EMBL/GenBank/DDBJ whole genome shotgun (WGS) entry which is preliminary data.</text>
</comment>